<protein>
    <submittedName>
        <fullName evidence="1">Uncharacterized protein</fullName>
    </submittedName>
</protein>
<organism evidence="1 2">
    <name type="scientific">Trifolium pratense</name>
    <name type="common">Red clover</name>
    <dbReference type="NCBI Taxonomy" id="57577"/>
    <lineage>
        <taxon>Eukaryota</taxon>
        <taxon>Viridiplantae</taxon>
        <taxon>Streptophyta</taxon>
        <taxon>Embryophyta</taxon>
        <taxon>Tracheophyta</taxon>
        <taxon>Spermatophyta</taxon>
        <taxon>Magnoliopsida</taxon>
        <taxon>eudicotyledons</taxon>
        <taxon>Gunneridae</taxon>
        <taxon>Pentapetalae</taxon>
        <taxon>rosids</taxon>
        <taxon>fabids</taxon>
        <taxon>Fabales</taxon>
        <taxon>Fabaceae</taxon>
        <taxon>Papilionoideae</taxon>
        <taxon>50 kb inversion clade</taxon>
        <taxon>NPAAA clade</taxon>
        <taxon>Hologalegina</taxon>
        <taxon>IRL clade</taxon>
        <taxon>Trifolieae</taxon>
        <taxon>Trifolium</taxon>
    </lineage>
</organism>
<comment type="caution">
    <text evidence="1">The sequence shown here is derived from an EMBL/GenBank/DDBJ whole genome shotgun (WGS) entry which is preliminary data.</text>
</comment>
<dbReference type="Proteomes" id="UP001177021">
    <property type="component" value="Unassembled WGS sequence"/>
</dbReference>
<dbReference type="EMBL" id="CASHSV030000409">
    <property type="protein sequence ID" value="CAJ2662728.1"/>
    <property type="molecule type" value="Genomic_DNA"/>
</dbReference>
<proteinExistence type="predicted"/>
<sequence>MKRALGAKMKLEFVDGSLPQPEDDFDPAFRAWHRCNQLVSSWILNSISPSIAQSVVFLENAIDIWNDLRERFSQGDLIRISELQQEIHALKQENRSVIDFYSELRVLWEELELYLPFPTCTCRQRCACEAMRSARRNHTLLQTIRFITGLNDHFSTVKSQILLLDPLPPINKVFHMVIQHERQGNFTEPDESKILVNAARSNKPTSGSKPPRNCTFCGKDNHFVENCFKKNGVPPHMKKYASANAATEGASSEPNAATPPSISQEQYDKLMSLLQHSNLASTSASASSVKVGSSMVTDHTSVIHKGISHSLHNACVLGTWIIDSGASHHICSSLSWFQSYIEINPINITLPNGNFAIAKLSGTVQFSPQFVITNVLFVPNFSINLIAVSKLCQSPHYIVNFTNTHCIIQDKKNLKMIGSADEHDGLYHLKLTDKVAHVASIDGSNHKSIPKSALWHFRLGHPSHLRLASLHNKFPYVTADPNGICDVCHLAKHKKLPYNTSFNKAAHAYDVIHFDIWGPISIKSFHHHSYFLTAVDDYSRYTWIVLMKSKAETRNHVINLIKMIHTQFNHQVKIVRHNNIVGTSPLKICTRIVLNLGKLPFSMRYVVFLSSARKLIV</sequence>
<keyword evidence="2" id="KW-1185">Reference proteome</keyword>
<evidence type="ECO:0000313" key="2">
    <source>
        <dbReference type="Proteomes" id="UP001177021"/>
    </source>
</evidence>
<gene>
    <name evidence="1" type="ORF">MILVUS5_LOCUS28276</name>
</gene>
<reference evidence="1" key="1">
    <citation type="submission" date="2023-10" db="EMBL/GenBank/DDBJ databases">
        <authorList>
            <person name="Rodriguez Cubillos JULIANA M."/>
            <person name="De Vega J."/>
        </authorList>
    </citation>
    <scope>NUCLEOTIDE SEQUENCE</scope>
</reference>
<name>A0ACB0KZZ5_TRIPR</name>
<evidence type="ECO:0000313" key="1">
    <source>
        <dbReference type="EMBL" id="CAJ2662728.1"/>
    </source>
</evidence>
<accession>A0ACB0KZZ5</accession>